<feature type="transmembrane region" description="Helical" evidence="9">
    <location>
        <begin position="130"/>
        <end position="153"/>
    </location>
</feature>
<dbReference type="PANTHER" id="PTHR30425:SF1">
    <property type="entry name" value="PHOSPHATE TRANSPORT SYSTEM PERMEASE PROTEIN PSTC"/>
    <property type="match status" value="1"/>
</dbReference>
<evidence type="ECO:0000256" key="8">
    <source>
        <dbReference type="ARBA" id="ARBA00023136"/>
    </source>
</evidence>
<feature type="transmembrane region" description="Helical" evidence="9">
    <location>
        <begin position="300"/>
        <end position="321"/>
    </location>
</feature>
<evidence type="ECO:0000256" key="9">
    <source>
        <dbReference type="RuleBase" id="RU363032"/>
    </source>
</evidence>
<dbReference type="CDD" id="cd06261">
    <property type="entry name" value="TM_PBP2"/>
    <property type="match status" value="1"/>
</dbReference>
<evidence type="ECO:0000259" key="11">
    <source>
        <dbReference type="PROSITE" id="PS50928"/>
    </source>
</evidence>
<dbReference type="SUPFAM" id="SSF161098">
    <property type="entry name" value="MetI-like"/>
    <property type="match status" value="1"/>
</dbReference>
<dbReference type="GO" id="GO:0006817">
    <property type="term" value="P:phosphate ion transport"/>
    <property type="evidence" value="ECO:0007669"/>
    <property type="project" value="UniProtKB-KW"/>
</dbReference>
<evidence type="ECO:0000256" key="4">
    <source>
        <dbReference type="ARBA" id="ARBA00022475"/>
    </source>
</evidence>
<dbReference type="Pfam" id="PF00528">
    <property type="entry name" value="BPD_transp_1"/>
    <property type="match status" value="1"/>
</dbReference>
<dbReference type="GO" id="GO:0005886">
    <property type="term" value="C:plasma membrane"/>
    <property type="evidence" value="ECO:0007669"/>
    <property type="project" value="UniProtKB-SubCell"/>
</dbReference>
<evidence type="ECO:0000256" key="6">
    <source>
        <dbReference type="ARBA" id="ARBA00022692"/>
    </source>
</evidence>
<keyword evidence="7 9" id="KW-1133">Transmembrane helix</keyword>
<sequence length="331" mass="34724">MLARLRGPLTDRRAGLLLGAPAVAVVLIVLAMLVFVAIQAWPTFQHNGLGWLGDGPAPTGGTVDQQLGSMVEGGEAPPPSAYAIKAWPLIFGTALTTVLSIAIGIVVSVLAAIFIVDLAPRRVRNVVVPVVRLLAAVPSVIYGLIGILVLVPFVNDNLISEGQRQSVQNVIPLTGPGLLVSVVLLTLMVTPIMIALITDALESVPRGWREGALALGVTQWRATMSVAVKAIRPAIVAAAVLASARALGEAIMLSMVSGSNGYAPRIQDGLIFLFEPLRPLAATIAENTESINSAALKSTLYAFAFLLLVSCFVLSLGSYFIKRSLRAQGAR</sequence>
<gene>
    <name evidence="12" type="ORF">PAI11_10380</name>
</gene>
<keyword evidence="6 9" id="KW-0812">Transmembrane</keyword>
<dbReference type="EMBL" id="AGUD01000048">
    <property type="protein sequence ID" value="EHN12076.1"/>
    <property type="molecule type" value="Genomic_DNA"/>
</dbReference>
<dbReference type="AlphaFoldDB" id="H0E2M5"/>
<comment type="subcellular location">
    <subcellularLocation>
        <location evidence="1 9">Cell membrane</location>
        <topology evidence="1 9">Multi-pass membrane protein</topology>
    </subcellularLocation>
</comment>
<dbReference type="PANTHER" id="PTHR30425">
    <property type="entry name" value="PHOSPHATE TRANSPORT SYSTEM PERMEASE PROTEIN PST"/>
    <property type="match status" value="1"/>
</dbReference>
<keyword evidence="4 10" id="KW-1003">Cell membrane</keyword>
<protein>
    <recommendedName>
        <fullName evidence="10">Phosphate transport system permease protein</fullName>
    </recommendedName>
</protein>
<comment type="function">
    <text evidence="10">Part of the binding-protein-dependent transport system for phosphate; probably responsible for the translocation of the substrate across the membrane.</text>
</comment>
<proteinExistence type="inferred from homology"/>
<evidence type="ECO:0000256" key="3">
    <source>
        <dbReference type="ARBA" id="ARBA00022448"/>
    </source>
</evidence>
<accession>H0E2M5</accession>
<evidence type="ECO:0000256" key="10">
    <source>
        <dbReference type="RuleBase" id="RU363054"/>
    </source>
</evidence>
<organism evidence="12 13">
    <name type="scientific">Patulibacter medicamentivorans</name>
    <dbReference type="NCBI Taxonomy" id="1097667"/>
    <lineage>
        <taxon>Bacteria</taxon>
        <taxon>Bacillati</taxon>
        <taxon>Actinomycetota</taxon>
        <taxon>Thermoleophilia</taxon>
        <taxon>Solirubrobacterales</taxon>
        <taxon>Patulibacteraceae</taxon>
        <taxon>Patulibacter</taxon>
    </lineage>
</organism>
<keyword evidence="3 9" id="KW-0813">Transport</keyword>
<feature type="transmembrane region" description="Helical" evidence="9">
    <location>
        <begin position="234"/>
        <end position="256"/>
    </location>
</feature>
<evidence type="ECO:0000256" key="7">
    <source>
        <dbReference type="ARBA" id="ARBA00022989"/>
    </source>
</evidence>
<dbReference type="InterPro" id="IPR011864">
    <property type="entry name" value="Phosphate_PstC"/>
</dbReference>
<reference evidence="12 13" key="1">
    <citation type="journal article" date="2013" name="Biodegradation">
        <title>Quantitative proteomic analysis of ibuprofen-degrading Patulibacter sp. strain I11.</title>
        <authorList>
            <person name="Almeida B."/>
            <person name="Kjeldal H."/>
            <person name="Lolas I."/>
            <person name="Knudsen A.D."/>
            <person name="Carvalho G."/>
            <person name="Nielsen K.L."/>
            <person name="Barreto Crespo M.T."/>
            <person name="Stensballe A."/>
            <person name="Nielsen J.L."/>
        </authorList>
    </citation>
    <scope>NUCLEOTIDE SEQUENCE [LARGE SCALE GENOMIC DNA]</scope>
    <source>
        <strain evidence="12 13">I11</strain>
    </source>
</reference>
<dbReference type="InterPro" id="IPR035906">
    <property type="entry name" value="MetI-like_sf"/>
</dbReference>
<dbReference type="Proteomes" id="UP000005143">
    <property type="component" value="Unassembled WGS sequence"/>
</dbReference>
<keyword evidence="8 9" id="KW-0472">Membrane</keyword>
<keyword evidence="5 10" id="KW-0592">Phosphate transport</keyword>
<comment type="similarity">
    <text evidence="2 10">Belongs to the binding-protein-dependent transport system permease family. CysTW subfamily.</text>
</comment>
<feature type="transmembrane region" description="Helical" evidence="9">
    <location>
        <begin position="173"/>
        <end position="197"/>
    </location>
</feature>
<feature type="transmembrane region" description="Helical" evidence="9">
    <location>
        <begin position="89"/>
        <end position="118"/>
    </location>
</feature>
<dbReference type="PROSITE" id="PS50928">
    <property type="entry name" value="ABC_TM1"/>
    <property type="match status" value="1"/>
</dbReference>
<feature type="transmembrane region" description="Helical" evidence="9">
    <location>
        <begin position="16"/>
        <end position="41"/>
    </location>
</feature>
<name>H0E2M5_9ACTN</name>
<dbReference type="InterPro" id="IPR000515">
    <property type="entry name" value="MetI-like"/>
</dbReference>
<evidence type="ECO:0000256" key="1">
    <source>
        <dbReference type="ARBA" id="ARBA00004651"/>
    </source>
</evidence>
<comment type="caution">
    <text evidence="12">The sequence shown here is derived from an EMBL/GenBank/DDBJ whole genome shotgun (WGS) entry which is preliminary data.</text>
</comment>
<dbReference type="InterPro" id="IPR051124">
    <property type="entry name" value="Phosphate_Transport_Permease"/>
</dbReference>
<evidence type="ECO:0000313" key="12">
    <source>
        <dbReference type="EMBL" id="EHN12076.1"/>
    </source>
</evidence>
<evidence type="ECO:0000256" key="5">
    <source>
        <dbReference type="ARBA" id="ARBA00022592"/>
    </source>
</evidence>
<keyword evidence="13" id="KW-1185">Reference proteome</keyword>
<evidence type="ECO:0000313" key="13">
    <source>
        <dbReference type="Proteomes" id="UP000005143"/>
    </source>
</evidence>
<dbReference type="NCBIfam" id="TIGR02138">
    <property type="entry name" value="phosphate_pstC"/>
    <property type="match status" value="1"/>
</dbReference>
<dbReference type="GO" id="GO:0005315">
    <property type="term" value="F:phosphate transmembrane transporter activity"/>
    <property type="evidence" value="ECO:0007669"/>
    <property type="project" value="InterPro"/>
</dbReference>
<feature type="domain" description="ABC transmembrane type-1" evidence="11">
    <location>
        <begin position="90"/>
        <end position="318"/>
    </location>
</feature>
<dbReference type="Gene3D" id="1.10.3720.10">
    <property type="entry name" value="MetI-like"/>
    <property type="match status" value="1"/>
</dbReference>
<dbReference type="RefSeq" id="WP_007571692.1">
    <property type="nucleotide sequence ID" value="NZ_AGUD01000048.1"/>
</dbReference>
<evidence type="ECO:0000256" key="2">
    <source>
        <dbReference type="ARBA" id="ARBA00007069"/>
    </source>
</evidence>